<reference evidence="1" key="1">
    <citation type="submission" date="2023-04" db="EMBL/GenBank/DDBJ databases">
        <title>Draft Genome sequencing of Naganishia species isolated from polar environments using Oxford Nanopore Technology.</title>
        <authorList>
            <person name="Leo P."/>
            <person name="Venkateswaran K."/>
        </authorList>
    </citation>
    <scope>NUCLEOTIDE SEQUENCE</scope>
    <source>
        <strain evidence="1">MNA-CCFEE 5423</strain>
    </source>
</reference>
<name>A0ACC2WAD5_9TREE</name>
<protein>
    <submittedName>
        <fullName evidence="1">Uncharacterized protein</fullName>
    </submittedName>
</protein>
<evidence type="ECO:0000313" key="1">
    <source>
        <dbReference type="EMBL" id="KAJ9108713.1"/>
    </source>
</evidence>
<dbReference type="Proteomes" id="UP001227268">
    <property type="component" value="Unassembled WGS sequence"/>
</dbReference>
<keyword evidence="2" id="KW-1185">Reference proteome</keyword>
<comment type="caution">
    <text evidence="1">The sequence shown here is derived from an EMBL/GenBank/DDBJ whole genome shotgun (WGS) entry which is preliminary data.</text>
</comment>
<accession>A0ACC2WAD5</accession>
<organism evidence="1 2">
    <name type="scientific">Naganishia friedmannii</name>
    <dbReference type="NCBI Taxonomy" id="89922"/>
    <lineage>
        <taxon>Eukaryota</taxon>
        <taxon>Fungi</taxon>
        <taxon>Dikarya</taxon>
        <taxon>Basidiomycota</taxon>
        <taxon>Agaricomycotina</taxon>
        <taxon>Tremellomycetes</taxon>
        <taxon>Filobasidiales</taxon>
        <taxon>Filobasidiaceae</taxon>
        <taxon>Naganishia</taxon>
    </lineage>
</organism>
<dbReference type="EMBL" id="JASBWT010000001">
    <property type="protein sequence ID" value="KAJ9108713.1"/>
    <property type="molecule type" value="Genomic_DNA"/>
</dbReference>
<gene>
    <name evidence="1" type="ORF">QFC21_000033</name>
</gene>
<sequence length="158" mass="17729">MSARPNITEQAYWFGPRPVVAVEVDSPPEDHPVLHMTGLAIVEKGDSPAYEADVVEKRTSTSSGDTYTNDGMTDAQCKLIDNLVNAIYELRQQGKKLTTPDDVLAEMLRQKSFFTRARLTFTELIVLAVKKGFVQYLKNNNGLYICKFKYDSADFKGL</sequence>
<proteinExistence type="predicted"/>
<evidence type="ECO:0000313" key="2">
    <source>
        <dbReference type="Proteomes" id="UP001227268"/>
    </source>
</evidence>